<dbReference type="PANTHER" id="PTHR30329">
    <property type="entry name" value="STATOR ELEMENT OF FLAGELLAR MOTOR COMPLEX"/>
    <property type="match status" value="1"/>
</dbReference>
<dbReference type="KEGG" id="nti:DNFV4_01441"/>
<dbReference type="InterPro" id="IPR006664">
    <property type="entry name" value="OMP_bac"/>
</dbReference>
<gene>
    <name evidence="7" type="ORF">DNFV4_01441</name>
</gene>
<dbReference type="PRINTS" id="PR01021">
    <property type="entry name" value="OMPADOMAIN"/>
</dbReference>
<dbReference type="InterPro" id="IPR006665">
    <property type="entry name" value="OmpA-like"/>
</dbReference>
<evidence type="ECO:0000313" key="7">
    <source>
        <dbReference type="EMBL" id="CAI4031009.1"/>
    </source>
</evidence>
<comment type="subcellular location">
    <subcellularLocation>
        <location evidence="1">Cell outer membrane</location>
    </subcellularLocation>
</comment>
<evidence type="ECO:0000256" key="3">
    <source>
        <dbReference type="ARBA" id="ARBA00023237"/>
    </source>
</evidence>
<evidence type="ECO:0000256" key="4">
    <source>
        <dbReference type="PROSITE-ProRule" id="PRU00473"/>
    </source>
</evidence>
<dbReference type="InterPro" id="IPR036737">
    <property type="entry name" value="OmpA-like_sf"/>
</dbReference>
<proteinExistence type="predicted"/>
<dbReference type="InterPro" id="IPR050330">
    <property type="entry name" value="Bact_OuterMem_StrucFunc"/>
</dbReference>
<protein>
    <submittedName>
        <fullName evidence="7">Lipoprotein YiaD</fullName>
    </submittedName>
</protein>
<evidence type="ECO:0000259" key="6">
    <source>
        <dbReference type="PROSITE" id="PS51123"/>
    </source>
</evidence>
<evidence type="ECO:0000256" key="2">
    <source>
        <dbReference type="ARBA" id="ARBA00023136"/>
    </source>
</evidence>
<dbReference type="CDD" id="cd07185">
    <property type="entry name" value="OmpA_C-like"/>
    <property type="match status" value="1"/>
</dbReference>
<dbReference type="PANTHER" id="PTHR30329:SF21">
    <property type="entry name" value="LIPOPROTEIN YIAD-RELATED"/>
    <property type="match status" value="1"/>
</dbReference>
<accession>A0AA86T302</accession>
<organism evidence="7 8">
    <name type="scientific">Nitrospira tepida</name>
    <dbReference type="NCBI Taxonomy" id="2973512"/>
    <lineage>
        <taxon>Bacteria</taxon>
        <taxon>Pseudomonadati</taxon>
        <taxon>Nitrospirota</taxon>
        <taxon>Nitrospiria</taxon>
        <taxon>Nitrospirales</taxon>
        <taxon>Nitrospiraceae</taxon>
        <taxon>Nitrospira</taxon>
    </lineage>
</organism>
<dbReference type="EMBL" id="OX365700">
    <property type="protein sequence ID" value="CAI4031009.1"/>
    <property type="molecule type" value="Genomic_DNA"/>
</dbReference>
<sequence length="300" mass="31929">MRFARDPLSQHSSSSGLVMTRTKVVALGLAALFMLAFLCAQRTAMTSTAGTTRGAEASKLSLSVEDGKIVLRGAVPDSVKQLLVAKAYQAFGAGYVANHLTVVPGATAEDWSLKAAESIQKLNSWGSGGLSFDGRHVIVKGEAKNEAEKAKRTEELAGVFGALLKVENQMELPAQAAQPKASPAVAKIHEALAGKTIEFEVSSATLTPRGMKVLDELVPIIQSDKDLKLEIGGHTDNYGDPKFNQLISHARAVAVAQYLASKGVDGRRLVSKGYGESKPIASNKTKDGRKQNRRVTFEAL</sequence>
<name>A0AA86T302_9BACT</name>
<keyword evidence="8" id="KW-1185">Reference proteome</keyword>
<dbReference type="PROSITE" id="PS51123">
    <property type="entry name" value="OMPA_2"/>
    <property type="match status" value="1"/>
</dbReference>
<feature type="domain" description="OmpA-like" evidence="6">
    <location>
        <begin position="186"/>
        <end position="300"/>
    </location>
</feature>
<evidence type="ECO:0000313" key="8">
    <source>
        <dbReference type="Proteomes" id="UP001179121"/>
    </source>
</evidence>
<dbReference type="Proteomes" id="UP001179121">
    <property type="component" value="Chromosome"/>
</dbReference>
<reference evidence="7" key="1">
    <citation type="submission" date="2022-10" db="EMBL/GenBank/DDBJ databases">
        <authorList>
            <person name="Koch H."/>
        </authorList>
    </citation>
    <scope>NUCLEOTIDE SEQUENCE</scope>
    <source>
        <strain evidence="7">DNF</strain>
    </source>
</reference>
<dbReference type="Gene3D" id="3.30.1330.60">
    <property type="entry name" value="OmpA-like domain"/>
    <property type="match status" value="1"/>
</dbReference>
<keyword evidence="2 4" id="KW-0472">Membrane</keyword>
<dbReference type="AlphaFoldDB" id="A0AA86T302"/>
<evidence type="ECO:0000256" key="5">
    <source>
        <dbReference type="SAM" id="MobiDB-lite"/>
    </source>
</evidence>
<evidence type="ECO:0000256" key="1">
    <source>
        <dbReference type="ARBA" id="ARBA00004442"/>
    </source>
</evidence>
<dbReference type="Gene3D" id="3.40.1520.20">
    <property type="match status" value="1"/>
</dbReference>
<keyword evidence="3" id="KW-0998">Cell outer membrane</keyword>
<dbReference type="SUPFAM" id="SSF103088">
    <property type="entry name" value="OmpA-like"/>
    <property type="match status" value="1"/>
</dbReference>
<feature type="region of interest" description="Disordered" evidence="5">
    <location>
        <begin position="273"/>
        <end position="300"/>
    </location>
</feature>
<dbReference type="GO" id="GO:0009279">
    <property type="term" value="C:cell outer membrane"/>
    <property type="evidence" value="ECO:0007669"/>
    <property type="project" value="UniProtKB-SubCell"/>
</dbReference>
<dbReference type="Pfam" id="PF00691">
    <property type="entry name" value="OmpA"/>
    <property type="match status" value="1"/>
</dbReference>
<keyword evidence="7" id="KW-0449">Lipoprotein</keyword>